<evidence type="ECO:0000313" key="2">
    <source>
        <dbReference type="Proteomes" id="UP000887577"/>
    </source>
</evidence>
<accession>A0A914YS08</accession>
<protein>
    <submittedName>
        <fullName evidence="3">Uncharacterized protein</fullName>
    </submittedName>
</protein>
<dbReference type="Proteomes" id="UP000887577">
    <property type="component" value="Unplaced"/>
</dbReference>
<proteinExistence type="predicted"/>
<evidence type="ECO:0000313" key="3">
    <source>
        <dbReference type="WBParaSite" id="PSU_v2.g2796.t1"/>
    </source>
</evidence>
<feature type="transmembrane region" description="Helical" evidence="1">
    <location>
        <begin position="56"/>
        <end position="77"/>
    </location>
</feature>
<feature type="transmembrane region" description="Helical" evidence="1">
    <location>
        <begin position="12"/>
        <end position="35"/>
    </location>
</feature>
<keyword evidence="2" id="KW-1185">Reference proteome</keyword>
<keyword evidence="1" id="KW-0812">Transmembrane</keyword>
<keyword evidence="1" id="KW-1133">Transmembrane helix</keyword>
<feature type="transmembrane region" description="Helical" evidence="1">
    <location>
        <begin position="151"/>
        <end position="171"/>
    </location>
</feature>
<sequence length="192" mass="21201">MLAYWRPEGIILFNAQTMFIIGIFSFILTFLYALVECFICVDRCISVIFPTVYSKGFQIVFMLIGFGFIAFTAFLFYGTTSPFYPPSPAATTCLFFACMVAKSSYLLIKGCTVVAGFTASMILAFLIKYKFNAANKSATKINRTVITNVSIALYAGPFIYTISLVTGAIIAGKYCKTFVKVFGVSNTVSYFT</sequence>
<name>A0A914YS08_9BILA</name>
<reference evidence="3" key="1">
    <citation type="submission" date="2022-11" db="UniProtKB">
        <authorList>
            <consortium name="WormBaseParasite"/>
        </authorList>
    </citation>
    <scope>IDENTIFICATION</scope>
</reference>
<organism evidence="2 3">
    <name type="scientific">Panagrolaimus superbus</name>
    <dbReference type="NCBI Taxonomy" id="310955"/>
    <lineage>
        <taxon>Eukaryota</taxon>
        <taxon>Metazoa</taxon>
        <taxon>Ecdysozoa</taxon>
        <taxon>Nematoda</taxon>
        <taxon>Chromadorea</taxon>
        <taxon>Rhabditida</taxon>
        <taxon>Tylenchina</taxon>
        <taxon>Panagrolaimomorpha</taxon>
        <taxon>Panagrolaimoidea</taxon>
        <taxon>Panagrolaimidae</taxon>
        <taxon>Panagrolaimus</taxon>
    </lineage>
</organism>
<dbReference type="AlphaFoldDB" id="A0A914YS08"/>
<feature type="transmembrane region" description="Helical" evidence="1">
    <location>
        <begin position="113"/>
        <end position="131"/>
    </location>
</feature>
<dbReference type="WBParaSite" id="PSU_v2.g2796.t1">
    <property type="protein sequence ID" value="PSU_v2.g2796.t1"/>
    <property type="gene ID" value="PSU_v2.g2796"/>
</dbReference>
<evidence type="ECO:0000256" key="1">
    <source>
        <dbReference type="SAM" id="Phobius"/>
    </source>
</evidence>
<keyword evidence="1" id="KW-0472">Membrane</keyword>